<gene>
    <name evidence="1" type="ORF">MLD38_033703</name>
</gene>
<evidence type="ECO:0000313" key="1">
    <source>
        <dbReference type="EMBL" id="KAI4320197.1"/>
    </source>
</evidence>
<reference evidence="2" key="1">
    <citation type="journal article" date="2023" name="Front. Plant Sci.">
        <title>Chromosomal-level genome assembly of Melastoma candidum provides insights into trichome evolution.</title>
        <authorList>
            <person name="Zhong Y."/>
            <person name="Wu W."/>
            <person name="Sun C."/>
            <person name="Zou P."/>
            <person name="Liu Y."/>
            <person name="Dai S."/>
            <person name="Zhou R."/>
        </authorList>
    </citation>
    <scope>NUCLEOTIDE SEQUENCE [LARGE SCALE GENOMIC DNA]</scope>
</reference>
<organism evidence="1 2">
    <name type="scientific">Melastoma candidum</name>
    <dbReference type="NCBI Taxonomy" id="119954"/>
    <lineage>
        <taxon>Eukaryota</taxon>
        <taxon>Viridiplantae</taxon>
        <taxon>Streptophyta</taxon>
        <taxon>Embryophyta</taxon>
        <taxon>Tracheophyta</taxon>
        <taxon>Spermatophyta</taxon>
        <taxon>Magnoliopsida</taxon>
        <taxon>eudicotyledons</taxon>
        <taxon>Gunneridae</taxon>
        <taxon>Pentapetalae</taxon>
        <taxon>rosids</taxon>
        <taxon>malvids</taxon>
        <taxon>Myrtales</taxon>
        <taxon>Melastomataceae</taxon>
        <taxon>Melastomatoideae</taxon>
        <taxon>Melastomateae</taxon>
        <taxon>Melastoma</taxon>
    </lineage>
</organism>
<accession>A0ACB9M7L5</accession>
<protein>
    <submittedName>
        <fullName evidence="1">Uncharacterized protein</fullName>
    </submittedName>
</protein>
<sequence>MMARTITTAAVLMVSMLSVSMIVNANADICNVPVDDLMKCLPAVRHPPEPPTPGCCAVIGAIKPEDYPCFCQYKDNPILKVFGVDIDLVFKVPVKCGLKGVPSHC</sequence>
<proteinExistence type="predicted"/>
<evidence type="ECO:0000313" key="2">
    <source>
        <dbReference type="Proteomes" id="UP001057402"/>
    </source>
</evidence>
<keyword evidence="2" id="KW-1185">Reference proteome</keyword>
<dbReference type="EMBL" id="CM042889">
    <property type="protein sequence ID" value="KAI4320197.1"/>
    <property type="molecule type" value="Genomic_DNA"/>
</dbReference>
<name>A0ACB9M7L5_9MYRT</name>
<comment type="caution">
    <text evidence="1">The sequence shown here is derived from an EMBL/GenBank/DDBJ whole genome shotgun (WGS) entry which is preliminary data.</text>
</comment>
<dbReference type="Proteomes" id="UP001057402">
    <property type="component" value="Chromosome 10"/>
</dbReference>